<comment type="similarity">
    <text evidence="1 3">Belongs to the glutamate synthase family.</text>
</comment>
<keyword evidence="2" id="KW-0560">Oxidoreductase</keyword>
<gene>
    <name evidence="5" type="ORF">A3A94_01310</name>
</gene>
<dbReference type="InterPro" id="IPR024188">
    <property type="entry name" value="GltB"/>
</dbReference>
<evidence type="ECO:0000313" key="5">
    <source>
        <dbReference type="EMBL" id="OGZ37883.1"/>
    </source>
</evidence>
<evidence type="ECO:0000256" key="1">
    <source>
        <dbReference type="ARBA" id="ARBA00009716"/>
    </source>
</evidence>
<dbReference type="Gene3D" id="3.20.20.70">
    <property type="entry name" value="Aldolase class I"/>
    <property type="match status" value="1"/>
</dbReference>
<dbReference type="PIRSF" id="PIRSF006429">
    <property type="entry name" value="GOGAT_lg_2"/>
    <property type="match status" value="1"/>
</dbReference>
<dbReference type="GO" id="GO:0015930">
    <property type="term" value="F:glutamate synthase activity"/>
    <property type="evidence" value="ECO:0007669"/>
    <property type="project" value="InterPro"/>
</dbReference>
<dbReference type="PANTHER" id="PTHR43819:SF1">
    <property type="entry name" value="ARCHAEAL-TYPE GLUTAMATE SYNTHASE [NADPH]"/>
    <property type="match status" value="1"/>
</dbReference>
<organism evidence="5 6">
    <name type="scientific">Candidatus Portnoybacteria bacterium RIFCSPLOWO2_01_FULL_43_11</name>
    <dbReference type="NCBI Taxonomy" id="1802000"/>
    <lineage>
        <taxon>Bacteria</taxon>
        <taxon>Candidatus Portnoyibacteriota</taxon>
    </lineage>
</organism>
<dbReference type="PIRSF" id="PIRSF500061">
    <property type="entry name" value="GOGAT_lg2_archl"/>
    <property type="match status" value="1"/>
</dbReference>
<sequence length="388" mass="41437">MEQNITIQPALASGRSKKTGQINWEDLIFMPAQLAKRPVDYFKEKINSSAIIGKKSKQPIKIDIPIAIAAMSFGALSKNAKLSLAKASTLAGTVANTGEGGMLPEERKLAKILVAQYSTARFGVDEKYLKSADAIEIKIGQGAKAGQGGFLPAKKITPEIAKIRKIKMDEDAHSPAAHPDIYSIKDLKNKINWLRKLTKGKPIILKLGAGHIEKDVELAVEAGPDIIAVDGLEGATGAAPEVMLNQTGLFTMSALVRARKTLDKLKAPQELWIGGGLKGGADVAKALALGADIAFMGFALMGAMGCTECNLCYRGLCPVGVATQDPRLTGKLNIDEGAEKIAKFLLTETENIKMIAGATGQNDIYELDKKDLRAMNPFISQITGVEII</sequence>
<dbReference type="InterPro" id="IPR002932">
    <property type="entry name" value="Glu_synthdom"/>
</dbReference>
<dbReference type="EMBL" id="MHNE01000031">
    <property type="protein sequence ID" value="OGZ37883.1"/>
    <property type="molecule type" value="Genomic_DNA"/>
</dbReference>
<evidence type="ECO:0000256" key="3">
    <source>
        <dbReference type="PIRNR" id="PIRNR006429"/>
    </source>
</evidence>
<dbReference type="GO" id="GO:0006537">
    <property type="term" value="P:glutamate biosynthetic process"/>
    <property type="evidence" value="ECO:0007669"/>
    <property type="project" value="InterPro"/>
</dbReference>
<dbReference type="STRING" id="1802000.A3A94_01310"/>
<dbReference type="AlphaFoldDB" id="A0A1G2FIJ2"/>
<evidence type="ECO:0000313" key="6">
    <source>
        <dbReference type="Proteomes" id="UP000178787"/>
    </source>
</evidence>
<dbReference type="SUPFAM" id="SSF51395">
    <property type="entry name" value="FMN-linked oxidoreductases"/>
    <property type="match status" value="1"/>
</dbReference>
<dbReference type="Pfam" id="PF01645">
    <property type="entry name" value="Glu_synthase"/>
    <property type="match status" value="1"/>
</dbReference>
<feature type="domain" description="Glutamate synthase" evidence="4">
    <location>
        <begin position="46"/>
        <end position="361"/>
    </location>
</feature>
<dbReference type="Proteomes" id="UP000178787">
    <property type="component" value="Unassembled WGS sequence"/>
</dbReference>
<dbReference type="PANTHER" id="PTHR43819">
    <property type="entry name" value="ARCHAEAL-TYPE GLUTAMATE SYNTHASE [NADPH]"/>
    <property type="match status" value="1"/>
</dbReference>
<dbReference type="InterPro" id="IPR013785">
    <property type="entry name" value="Aldolase_TIM"/>
</dbReference>
<comment type="caution">
    <text evidence="5">The sequence shown here is derived from an EMBL/GenBank/DDBJ whole genome shotgun (WGS) entry which is preliminary data.</text>
</comment>
<accession>A0A1G2FIJ2</accession>
<dbReference type="CDD" id="cd02808">
    <property type="entry name" value="GltS_FMN"/>
    <property type="match status" value="1"/>
</dbReference>
<evidence type="ECO:0000259" key="4">
    <source>
        <dbReference type="Pfam" id="PF01645"/>
    </source>
</evidence>
<reference evidence="5 6" key="1">
    <citation type="journal article" date="2016" name="Nat. Commun.">
        <title>Thousands of microbial genomes shed light on interconnected biogeochemical processes in an aquifer system.</title>
        <authorList>
            <person name="Anantharaman K."/>
            <person name="Brown C.T."/>
            <person name="Hug L.A."/>
            <person name="Sharon I."/>
            <person name="Castelle C.J."/>
            <person name="Probst A.J."/>
            <person name="Thomas B.C."/>
            <person name="Singh A."/>
            <person name="Wilkins M.J."/>
            <person name="Karaoz U."/>
            <person name="Brodie E.L."/>
            <person name="Williams K.H."/>
            <person name="Hubbard S.S."/>
            <person name="Banfield J.F."/>
        </authorList>
    </citation>
    <scope>NUCLEOTIDE SEQUENCE [LARGE SCALE GENOMIC DNA]</scope>
</reference>
<protein>
    <recommendedName>
        <fullName evidence="4">Glutamate synthase domain-containing protein</fullName>
    </recommendedName>
</protein>
<dbReference type="InterPro" id="IPR043578">
    <property type="entry name" value="GltB_archl_type"/>
</dbReference>
<evidence type="ECO:0000256" key="2">
    <source>
        <dbReference type="ARBA" id="ARBA00023002"/>
    </source>
</evidence>
<proteinExistence type="inferred from homology"/>
<name>A0A1G2FIJ2_9BACT</name>